<comment type="similarity">
    <text evidence="1">Belongs to the geranylgeranyl reductase family. ChlP subfamily.</text>
</comment>
<comment type="pathway">
    <text evidence="7">Porphyrin-containing compound metabolism.</text>
</comment>
<dbReference type="GO" id="GO:0045550">
    <property type="term" value="F:geranylgeranyl reductase activity"/>
    <property type="evidence" value="ECO:0007669"/>
    <property type="project" value="InterPro"/>
</dbReference>
<protein>
    <recommendedName>
        <fullName evidence="2">geranylgeranyl diphosphate reductase</fullName>
        <ecNumber evidence="2">1.3.1.83</ecNumber>
    </recommendedName>
    <alternativeName>
        <fullName evidence="8">Geranylgeranyl reductase</fullName>
    </alternativeName>
</protein>
<dbReference type="GO" id="GO:0015995">
    <property type="term" value="P:chlorophyll biosynthetic process"/>
    <property type="evidence" value="ECO:0007669"/>
    <property type="project" value="UniProtKB-KW"/>
</dbReference>
<dbReference type="Proteomes" id="UP000033220">
    <property type="component" value="Chromosome DSM 122"/>
</dbReference>
<dbReference type="GO" id="GO:0102067">
    <property type="term" value="F:geranylgeranyl diphosphate reductase activity"/>
    <property type="evidence" value="ECO:0007669"/>
    <property type="project" value="UniProtKB-EC"/>
</dbReference>
<comment type="catalytic activity">
    <reaction evidence="9">
        <text>phytyl diphosphate + 3 NADP(+) = geranylgeranyl diphosphate + 3 NADPH + 3 H(+)</text>
        <dbReference type="Rhea" id="RHEA:26229"/>
        <dbReference type="ChEBI" id="CHEBI:15378"/>
        <dbReference type="ChEBI" id="CHEBI:57533"/>
        <dbReference type="ChEBI" id="CHEBI:57783"/>
        <dbReference type="ChEBI" id="CHEBI:58349"/>
        <dbReference type="ChEBI" id="CHEBI:75434"/>
        <dbReference type="EC" id="1.3.1.83"/>
    </reaction>
</comment>
<evidence type="ECO:0000256" key="9">
    <source>
        <dbReference type="ARBA" id="ARBA00047837"/>
    </source>
</evidence>
<evidence type="ECO:0000256" key="5">
    <source>
        <dbReference type="ARBA" id="ARBA00023002"/>
    </source>
</evidence>
<dbReference type="PANTHER" id="PTHR42685">
    <property type="entry name" value="GERANYLGERANYL DIPHOSPHATE REDUCTASE"/>
    <property type="match status" value="1"/>
</dbReference>
<dbReference type="PATRIC" id="fig|1150469.3.peg.83"/>
<accession>H6SIQ0</accession>
<dbReference type="KEGG" id="rpm:RSPPHO_00051"/>
<evidence type="ECO:0000256" key="1">
    <source>
        <dbReference type="ARBA" id="ARBA00006632"/>
    </source>
</evidence>
<reference evidence="11 12" key="1">
    <citation type="submission" date="2012-02" db="EMBL/GenBank/DDBJ databases">
        <title>Shotgun genome sequence of Phaeospirillum photometricum DSM 122.</title>
        <authorList>
            <person name="Duquesne K."/>
            <person name="Sturgis J."/>
        </authorList>
    </citation>
    <scope>NUCLEOTIDE SEQUENCE [LARGE SCALE GENOMIC DNA]</scope>
    <source>
        <strain evidence="12">DSM122</strain>
    </source>
</reference>
<dbReference type="NCBIfam" id="TIGR02023">
    <property type="entry name" value="BchP-ChlP"/>
    <property type="match status" value="1"/>
</dbReference>
<gene>
    <name evidence="11" type="primary">bchP</name>
    <name evidence="11" type="ORF">RSPPHO_00051</name>
</gene>
<dbReference type="AlphaFoldDB" id="H6SIQ0"/>
<dbReference type="InterPro" id="IPR002938">
    <property type="entry name" value="FAD-bd"/>
</dbReference>
<dbReference type="PRINTS" id="PR00420">
    <property type="entry name" value="RNGMNOXGNASE"/>
</dbReference>
<name>H6SIQ0_PARPM</name>
<sequence>MTERSSCSCNGACAPEPAPSASPSTSPCACTCGGGCGGTVDVVVVGGGPAGATAARDLALAGFAVVLLDREGRIKPCGGAIPPRAMRDFDIPEAVLCAKVHGARMVAPSGRVVLMPIGEGYVGMVDRQTFDPWLRERAATAGARRVAGTFRALEREDDGTAVVVYRAKDAAEDAPEQRLRTRAVIGADGALSLVARAALPDETLPTVAAYHEIVRTPAGFDASVCDVWYQGRISPDFYGWVFPHGDTISVGVGTEVKGFSLRDATRLLRDAVGLSEVETLRSEGAPIPLRPRKRWDNGRDVLLAGDAAGVVAPSSGEGIYYALESGRQAARAVERFLKSGNPACLGEARRRFLWDHGLVFWILEMMQRFWYVSDERRERFVALCADPTIQRMTWDAYMNKRLSWRDPVALTRIFFKNIAHLLGLVRV</sequence>
<proteinExistence type="inferred from homology"/>
<dbReference type="PANTHER" id="PTHR42685:SF4">
    <property type="entry name" value="GERANYLGERANYL DIPHOSPHATE REDUCTASE, CHLOROPLASTIC"/>
    <property type="match status" value="1"/>
</dbReference>
<keyword evidence="6" id="KW-0149">Chlorophyll biosynthesis</keyword>
<dbReference type="Pfam" id="PF01494">
    <property type="entry name" value="FAD_binding_3"/>
    <property type="match status" value="1"/>
</dbReference>
<dbReference type="InterPro" id="IPR010253">
    <property type="entry name" value="BchP_ChlP_pln/prok"/>
</dbReference>
<dbReference type="RefSeq" id="WP_014413317.1">
    <property type="nucleotide sequence ID" value="NC_017059.1"/>
</dbReference>
<evidence type="ECO:0000256" key="7">
    <source>
        <dbReference type="ARBA" id="ARBA00023444"/>
    </source>
</evidence>
<evidence type="ECO:0000256" key="6">
    <source>
        <dbReference type="ARBA" id="ARBA00023171"/>
    </source>
</evidence>
<evidence type="ECO:0000256" key="3">
    <source>
        <dbReference type="ARBA" id="ARBA00022531"/>
    </source>
</evidence>
<dbReference type="InterPro" id="IPR036188">
    <property type="entry name" value="FAD/NAD-bd_sf"/>
</dbReference>
<dbReference type="InterPro" id="IPR011777">
    <property type="entry name" value="Geranylgeranyl_Rdtase_fam"/>
</dbReference>
<dbReference type="HOGENOM" id="CLU_024648_3_1_5"/>
<dbReference type="SUPFAM" id="SSF51905">
    <property type="entry name" value="FAD/NAD(P)-binding domain"/>
    <property type="match status" value="1"/>
</dbReference>
<keyword evidence="4" id="KW-0521">NADP</keyword>
<dbReference type="STRING" id="1150469.RSPPHO_00051"/>
<keyword evidence="12" id="KW-1185">Reference proteome</keyword>
<dbReference type="EC" id="1.3.1.83" evidence="2"/>
<dbReference type="InterPro" id="IPR050407">
    <property type="entry name" value="Geranylgeranyl_reductase"/>
</dbReference>
<evidence type="ECO:0000313" key="11">
    <source>
        <dbReference type="EMBL" id="CCG06677.1"/>
    </source>
</evidence>
<keyword evidence="3" id="KW-0602">Photosynthesis</keyword>
<feature type="domain" description="FAD-binding" evidence="10">
    <location>
        <begin position="40"/>
        <end position="338"/>
    </location>
</feature>
<evidence type="ECO:0000313" key="12">
    <source>
        <dbReference type="Proteomes" id="UP000033220"/>
    </source>
</evidence>
<dbReference type="GO" id="GO:0015979">
    <property type="term" value="P:photosynthesis"/>
    <property type="evidence" value="ECO:0007669"/>
    <property type="project" value="UniProtKB-KW"/>
</dbReference>
<evidence type="ECO:0000259" key="10">
    <source>
        <dbReference type="Pfam" id="PF01494"/>
    </source>
</evidence>
<keyword evidence="5" id="KW-0560">Oxidoreductase</keyword>
<organism evidence="11 12">
    <name type="scientific">Pararhodospirillum photometricum DSM 122</name>
    <dbReference type="NCBI Taxonomy" id="1150469"/>
    <lineage>
        <taxon>Bacteria</taxon>
        <taxon>Pseudomonadati</taxon>
        <taxon>Pseudomonadota</taxon>
        <taxon>Alphaproteobacteria</taxon>
        <taxon>Rhodospirillales</taxon>
        <taxon>Rhodospirillaceae</taxon>
        <taxon>Pararhodospirillum</taxon>
    </lineage>
</organism>
<dbReference type="EMBL" id="HE663493">
    <property type="protein sequence ID" value="CCG06677.1"/>
    <property type="molecule type" value="Genomic_DNA"/>
</dbReference>
<dbReference type="NCBIfam" id="TIGR02032">
    <property type="entry name" value="GG-red-SF"/>
    <property type="match status" value="1"/>
</dbReference>
<evidence type="ECO:0000256" key="2">
    <source>
        <dbReference type="ARBA" id="ARBA00012380"/>
    </source>
</evidence>
<dbReference type="GO" id="GO:0071949">
    <property type="term" value="F:FAD binding"/>
    <property type="evidence" value="ECO:0007669"/>
    <property type="project" value="InterPro"/>
</dbReference>
<evidence type="ECO:0000256" key="4">
    <source>
        <dbReference type="ARBA" id="ARBA00022857"/>
    </source>
</evidence>
<dbReference type="OrthoDB" id="417034at2"/>
<dbReference type="eggNOG" id="COG0644">
    <property type="taxonomic scope" value="Bacteria"/>
</dbReference>
<evidence type="ECO:0000256" key="8">
    <source>
        <dbReference type="ARBA" id="ARBA00033069"/>
    </source>
</evidence>
<dbReference type="Gene3D" id="3.50.50.60">
    <property type="entry name" value="FAD/NAD(P)-binding domain"/>
    <property type="match status" value="1"/>
</dbReference>